<organism evidence="4 5">
    <name type="scientific">Halanaerobium congolense</name>
    <dbReference type="NCBI Taxonomy" id="54121"/>
    <lineage>
        <taxon>Bacteria</taxon>
        <taxon>Bacillati</taxon>
        <taxon>Bacillota</taxon>
        <taxon>Clostridia</taxon>
        <taxon>Halanaerobiales</taxon>
        <taxon>Halanaerobiaceae</taxon>
        <taxon>Halanaerobium</taxon>
    </lineage>
</organism>
<evidence type="ECO:0000313" key="5">
    <source>
        <dbReference type="Proteomes" id="UP000198612"/>
    </source>
</evidence>
<accession>A0A1I0CQ90</accession>
<dbReference type="Proteomes" id="UP000198612">
    <property type="component" value="Unassembled WGS sequence"/>
</dbReference>
<dbReference type="RefSeq" id="WP_108076585.1">
    <property type="nucleotide sequence ID" value="NZ_FNBJ01000050.1"/>
</dbReference>
<dbReference type="AlphaFoldDB" id="A0A1I0CQ90"/>
<sequence length="50" mass="5844">MKTENNENIRCCDEVGRVMIPFTLREKLNIKEKSPLKLKIVDEKLIITKA</sequence>
<gene>
    <name evidence="3" type="ORF">SAMN04488598_15016</name>
    <name evidence="4" type="ORF">SAMN04515652_1426</name>
</gene>
<name>A0A1I0CQ90_9FIRM</name>
<reference evidence="5 6" key="1">
    <citation type="submission" date="2016-10" db="EMBL/GenBank/DDBJ databases">
        <authorList>
            <person name="Varghese N."/>
            <person name="Submissions S."/>
        </authorList>
    </citation>
    <scope>NUCLEOTIDE SEQUENCE [LARGE SCALE GENOMIC DNA]</scope>
    <source>
        <strain evidence="3 6">WG2</strain>
        <strain evidence="4 5">WG5</strain>
    </source>
</reference>
<evidence type="ECO:0000313" key="3">
    <source>
        <dbReference type="EMBL" id="SDG13532.1"/>
    </source>
</evidence>
<evidence type="ECO:0000259" key="2">
    <source>
        <dbReference type="PROSITE" id="PS51740"/>
    </source>
</evidence>
<dbReference type="GO" id="GO:0003677">
    <property type="term" value="F:DNA binding"/>
    <property type="evidence" value="ECO:0007669"/>
    <property type="project" value="UniProtKB-UniRule"/>
</dbReference>
<dbReference type="Proteomes" id="UP000199519">
    <property type="component" value="Unassembled WGS sequence"/>
</dbReference>
<evidence type="ECO:0000313" key="6">
    <source>
        <dbReference type="Proteomes" id="UP000199519"/>
    </source>
</evidence>
<keyword evidence="6" id="KW-1185">Reference proteome</keyword>
<protein>
    <submittedName>
        <fullName evidence="4">Looped-hinge helix DNA binding domain-containing protein, AbrB family</fullName>
    </submittedName>
</protein>
<dbReference type="EMBL" id="FNBJ01000050">
    <property type="protein sequence ID" value="SDG13532.1"/>
    <property type="molecule type" value="Genomic_DNA"/>
</dbReference>
<dbReference type="InterPro" id="IPR037914">
    <property type="entry name" value="SpoVT-AbrB_sf"/>
</dbReference>
<dbReference type="SUPFAM" id="SSF89447">
    <property type="entry name" value="AbrB/MazE/MraZ-like"/>
    <property type="match status" value="1"/>
</dbReference>
<dbReference type="EMBL" id="FOHG01000042">
    <property type="protein sequence ID" value="SET21826.1"/>
    <property type="molecule type" value="Genomic_DNA"/>
</dbReference>
<dbReference type="PROSITE" id="PS51740">
    <property type="entry name" value="SPOVT_ABRB"/>
    <property type="match status" value="1"/>
</dbReference>
<keyword evidence="1" id="KW-0238">DNA-binding</keyword>
<dbReference type="Pfam" id="PF04014">
    <property type="entry name" value="MazE_antitoxin"/>
    <property type="match status" value="1"/>
</dbReference>
<proteinExistence type="predicted"/>
<evidence type="ECO:0000313" key="4">
    <source>
        <dbReference type="EMBL" id="SET21826.1"/>
    </source>
</evidence>
<evidence type="ECO:0000256" key="1">
    <source>
        <dbReference type="PROSITE-ProRule" id="PRU01076"/>
    </source>
</evidence>
<feature type="domain" description="SpoVT-AbrB" evidence="2">
    <location>
        <begin position="7"/>
        <end position="50"/>
    </location>
</feature>
<dbReference type="Gene3D" id="2.10.260.10">
    <property type="match status" value="1"/>
</dbReference>
<dbReference type="InterPro" id="IPR007159">
    <property type="entry name" value="SpoVT-AbrB_dom"/>
</dbReference>